<feature type="compositionally biased region" description="Basic and acidic residues" evidence="1">
    <location>
        <begin position="22"/>
        <end position="42"/>
    </location>
</feature>
<dbReference type="AlphaFoldDB" id="A0A8S9SBV9"/>
<feature type="compositionally biased region" description="Basic and acidic residues" evidence="1">
    <location>
        <begin position="49"/>
        <end position="71"/>
    </location>
</feature>
<feature type="compositionally biased region" description="Polar residues" evidence="1">
    <location>
        <begin position="117"/>
        <end position="129"/>
    </location>
</feature>
<sequence>MMSKTPYITWLPPRCVGCQKWGHTDKNCSKNKEIKDAGDVERSLTSTETTEKSVDHEETPGVDGELSKSIDIEEPVMEGTKFNSNETTPQESFTKETLVGTDVDNQSGPVVADNRSGPDNQSSSDNQSGPVIAAAENKSPSARRNNGKAIRSSEVETPTGSPSRYHLLSNELEEGEVEEDSSDEESSVESQTVLENKKTYGEAEVL</sequence>
<evidence type="ECO:0000313" key="2">
    <source>
        <dbReference type="EMBL" id="KAF3598798.1"/>
    </source>
</evidence>
<feature type="region of interest" description="Disordered" evidence="1">
    <location>
        <begin position="22"/>
        <end position="206"/>
    </location>
</feature>
<feature type="compositionally biased region" description="Acidic residues" evidence="1">
    <location>
        <begin position="171"/>
        <end position="187"/>
    </location>
</feature>
<dbReference type="Proteomes" id="UP000712600">
    <property type="component" value="Unassembled WGS sequence"/>
</dbReference>
<name>A0A8S9SBV9_BRACR</name>
<evidence type="ECO:0000256" key="1">
    <source>
        <dbReference type="SAM" id="MobiDB-lite"/>
    </source>
</evidence>
<gene>
    <name evidence="2" type="ORF">F2Q69_00035682</name>
</gene>
<reference evidence="2" key="1">
    <citation type="submission" date="2019-12" db="EMBL/GenBank/DDBJ databases">
        <title>Genome sequencing and annotation of Brassica cretica.</title>
        <authorList>
            <person name="Studholme D.J."/>
            <person name="Sarris P."/>
        </authorList>
    </citation>
    <scope>NUCLEOTIDE SEQUENCE</scope>
    <source>
        <strain evidence="2">PFS-109/04</strain>
        <tissue evidence="2">Leaf</tissue>
    </source>
</reference>
<comment type="caution">
    <text evidence="2">The sequence shown here is derived from an EMBL/GenBank/DDBJ whole genome shotgun (WGS) entry which is preliminary data.</text>
</comment>
<evidence type="ECO:0000313" key="3">
    <source>
        <dbReference type="Proteomes" id="UP000712600"/>
    </source>
</evidence>
<protein>
    <submittedName>
        <fullName evidence="2">Uncharacterized protein</fullName>
    </submittedName>
</protein>
<dbReference type="EMBL" id="QGKX02000004">
    <property type="protein sequence ID" value="KAF3598798.1"/>
    <property type="molecule type" value="Genomic_DNA"/>
</dbReference>
<accession>A0A8S9SBV9</accession>
<feature type="compositionally biased region" description="Basic and acidic residues" evidence="1">
    <location>
        <begin position="195"/>
        <end position="206"/>
    </location>
</feature>
<feature type="compositionally biased region" description="Polar residues" evidence="1">
    <location>
        <begin position="81"/>
        <end position="92"/>
    </location>
</feature>
<organism evidence="2 3">
    <name type="scientific">Brassica cretica</name>
    <name type="common">Mustard</name>
    <dbReference type="NCBI Taxonomy" id="69181"/>
    <lineage>
        <taxon>Eukaryota</taxon>
        <taxon>Viridiplantae</taxon>
        <taxon>Streptophyta</taxon>
        <taxon>Embryophyta</taxon>
        <taxon>Tracheophyta</taxon>
        <taxon>Spermatophyta</taxon>
        <taxon>Magnoliopsida</taxon>
        <taxon>eudicotyledons</taxon>
        <taxon>Gunneridae</taxon>
        <taxon>Pentapetalae</taxon>
        <taxon>rosids</taxon>
        <taxon>malvids</taxon>
        <taxon>Brassicales</taxon>
        <taxon>Brassicaceae</taxon>
        <taxon>Brassiceae</taxon>
        <taxon>Brassica</taxon>
    </lineage>
</organism>
<proteinExistence type="predicted"/>